<keyword evidence="3" id="KW-1185">Reference proteome</keyword>
<dbReference type="Pfam" id="PF09447">
    <property type="entry name" value="Cnl2_NKP2"/>
    <property type="match status" value="1"/>
</dbReference>
<dbReference type="Proteomes" id="UP000077069">
    <property type="component" value="Unassembled WGS sequence"/>
</dbReference>
<feature type="coiled-coil region" evidence="1">
    <location>
        <begin position="119"/>
        <end position="146"/>
    </location>
</feature>
<evidence type="ECO:0008006" key="4">
    <source>
        <dbReference type="Google" id="ProtNLM"/>
    </source>
</evidence>
<dbReference type="GeneID" id="28766250"/>
<name>A0A177CJQ1_9PLEO</name>
<evidence type="ECO:0000256" key="1">
    <source>
        <dbReference type="SAM" id="Coils"/>
    </source>
</evidence>
<evidence type="ECO:0000313" key="3">
    <source>
        <dbReference type="Proteomes" id="UP000077069"/>
    </source>
</evidence>
<gene>
    <name evidence="2" type="ORF">CC84DRAFT_1216073</name>
</gene>
<protein>
    <recommendedName>
        <fullName evidence="4">Cnl2/NKP2 family protein-domain-containing protein</fullName>
    </recommendedName>
</protein>
<dbReference type="STRING" id="1460663.A0A177CJQ1"/>
<sequence length="191" mass="21336">MPSTEAKLLSDFLVAPASLRDFMTLRQFTDIFPKGHRSNPAVKELHRELCTLRERDIDAVRQDIALEVKRSKQLRRDYARERRQVDEANVVGLDPVALRMEQELSGAHGRKPHTLQTVHASIEEACEALEAQIADIEQENRAALLEVEDTISALSDLRKGSFPQTASGEDIGQEVLATLKRLEAVCLEPAG</sequence>
<dbReference type="PANTHER" id="PTHR28064:SF1">
    <property type="entry name" value="INNER KINETOCHORE SUBUNIT NKP2"/>
    <property type="match status" value="1"/>
</dbReference>
<proteinExistence type="predicted"/>
<evidence type="ECO:0000313" key="2">
    <source>
        <dbReference type="EMBL" id="OAG07069.1"/>
    </source>
</evidence>
<reference evidence="2 3" key="1">
    <citation type="submission" date="2016-05" db="EMBL/GenBank/DDBJ databases">
        <title>Comparative analysis of secretome profiles of manganese(II)-oxidizing ascomycete fungi.</title>
        <authorList>
            <consortium name="DOE Joint Genome Institute"/>
            <person name="Zeiner C.A."/>
            <person name="Purvine S.O."/>
            <person name="Zink E.M."/>
            <person name="Wu S."/>
            <person name="Pasa-Tolic L."/>
            <person name="Chaput D.L."/>
            <person name="Haridas S."/>
            <person name="Grigoriev I.V."/>
            <person name="Santelli C.M."/>
            <person name="Hansel C.M."/>
        </authorList>
    </citation>
    <scope>NUCLEOTIDE SEQUENCE [LARGE SCALE GENOMIC DNA]</scope>
    <source>
        <strain evidence="2 3">AP3s5-JAC2a</strain>
    </source>
</reference>
<dbReference type="AlphaFoldDB" id="A0A177CJQ1"/>
<dbReference type="InParanoid" id="A0A177CJQ1"/>
<organism evidence="2 3">
    <name type="scientific">Paraphaeosphaeria sporulosa</name>
    <dbReference type="NCBI Taxonomy" id="1460663"/>
    <lineage>
        <taxon>Eukaryota</taxon>
        <taxon>Fungi</taxon>
        <taxon>Dikarya</taxon>
        <taxon>Ascomycota</taxon>
        <taxon>Pezizomycotina</taxon>
        <taxon>Dothideomycetes</taxon>
        <taxon>Pleosporomycetidae</taxon>
        <taxon>Pleosporales</taxon>
        <taxon>Massarineae</taxon>
        <taxon>Didymosphaeriaceae</taxon>
        <taxon>Paraphaeosphaeria</taxon>
    </lineage>
</organism>
<dbReference type="PANTHER" id="PTHR28064">
    <property type="entry name" value="INNER KINETOCHORE SUBUNIT NKP2"/>
    <property type="match status" value="1"/>
</dbReference>
<dbReference type="GO" id="GO:0031511">
    <property type="term" value="C:Mis6-Sim4 complex"/>
    <property type="evidence" value="ECO:0007669"/>
    <property type="project" value="TreeGrafter"/>
</dbReference>
<keyword evidence="1" id="KW-0175">Coiled coil</keyword>
<dbReference type="RefSeq" id="XP_018037434.1">
    <property type="nucleotide sequence ID" value="XM_018182764.1"/>
</dbReference>
<dbReference type="EMBL" id="KV441551">
    <property type="protein sequence ID" value="OAG07069.1"/>
    <property type="molecule type" value="Genomic_DNA"/>
</dbReference>
<dbReference type="InterPro" id="IPR018565">
    <property type="entry name" value="Nkp2/Cnl2"/>
</dbReference>
<accession>A0A177CJQ1</accession>
<dbReference type="GO" id="GO:0007059">
    <property type="term" value="P:chromosome segregation"/>
    <property type="evidence" value="ECO:0007669"/>
    <property type="project" value="TreeGrafter"/>
</dbReference>
<dbReference type="OrthoDB" id="2311687at2759"/>